<dbReference type="PANTHER" id="PTHR31972:SF74">
    <property type="entry name" value="EXPRESSED PROTEIN"/>
    <property type="match status" value="1"/>
</dbReference>
<sequence length="297" mass="33545">MLRMPDGFPSCFGEYGVQVADMSMGARMTQNLVTCVYQTKLWGHCRLITVTWCKNLMGQGLSVNVDDPACHYTCKVDMKPWFFWKKQGSKAMEVDGQKVEVFWDLSSAKYLCGPEPQDGFYLAIVSDGEVALLLGDMVREAYKKTQARPPTIEAMLLSRREHVFGKRYYTTKAQFGESGRTHDIMIECHTNGAREPRLYVRVDRQLVIQVKKLMWKFRGNQTILVDGLPVEVFWDVHNWLFNPSLGNAVFMFQTCVSSERPLRVQPGTGAAAQDAATAASHVSAAGFSLLLYAWKSE</sequence>
<dbReference type="InterPro" id="IPR008586">
    <property type="entry name" value="DUF868_pln"/>
</dbReference>
<dbReference type="Proteomes" id="UP000001514">
    <property type="component" value="Unassembled WGS sequence"/>
</dbReference>
<dbReference type="Pfam" id="PF05910">
    <property type="entry name" value="DUF868"/>
    <property type="match status" value="1"/>
</dbReference>
<gene>
    <name evidence="1" type="ORF">SELMODRAFT_158336</name>
</gene>
<proteinExistence type="predicted"/>
<evidence type="ECO:0000313" key="2">
    <source>
        <dbReference type="Proteomes" id="UP000001514"/>
    </source>
</evidence>
<accession>D8SU92</accession>
<keyword evidence="2" id="KW-1185">Reference proteome</keyword>
<dbReference type="AlphaFoldDB" id="D8SU92"/>
<dbReference type="PANTHER" id="PTHR31972">
    <property type="entry name" value="EXPRESSED PROTEIN"/>
    <property type="match status" value="1"/>
</dbReference>
<dbReference type="KEGG" id="smo:SELMODRAFT_158336"/>
<dbReference type="STRING" id="88036.D8SU92"/>
<organism evidence="2">
    <name type="scientific">Selaginella moellendorffii</name>
    <name type="common">Spikemoss</name>
    <dbReference type="NCBI Taxonomy" id="88036"/>
    <lineage>
        <taxon>Eukaryota</taxon>
        <taxon>Viridiplantae</taxon>
        <taxon>Streptophyta</taxon>
        <taxon>Embryophyta</taxon>
        <taxon>Tracheophyta</taxon>
        <taxon>Lycopodiopsida</taxon>
        <taxon>Selaginellales</taxon>
        <taxon>Selaginellaceae</taxon>
        <taxon>Selaginella</taxon>
    </lineage>
</organism>
<dbReference type="InParanoid" id="D8SU92"/>
<reference evidence="1 2" key="1">
    <citation type="journal article" date="2011" name="Science">
        <title>The Selaginella genome identifies genetic changes associated with the evolution of vascular plants.</title>
        <authorList>
            <person name="Banks J.A."/>
            <person name="Nishiyama T."/>
            <person name="Hasebe M."/>
            <person name="Bowman J.L."/>
            <person name="Gribskov M."/>
            <person name="dePamphilis C."/>
            <person name="Albert V.A."/>
            <person name="Aono N."/>
            <person name="Aoyama T."/>
            <person name="Ambrose B.A."/>
            <person name="Ashton N.W."/>
            <person name="Axtell M.J."/>
            <person name="Barker E."/>
            <person name="Barker M.S."/>
            <person name="Bennetzen J.L."/>
            <person name="Bonawitz N.D."/>
            <person name="Chapple C."/>
            <person name="Cheng C."/>
            <person name="Correa L.G."/>
            <person name="Dacre M."/>
            <person name="DeBarry J."/>
            <person name="Dreyer I."/>
            <person name="Elias M."/>
            <person name="Engstrom E.M."/>
            <person name="Estelle M."/>
            <person name="Feng L."/>
            <person name="Finet C."/>
            <person name="Floyd S.K."/>
            <person name="Frommer W.B."/>
            <person name="Fujita T."/>
            <person name="Gramzow L."/>
            <person name="Gutensohn M."/>
            <person name="Harholt J."/>
            <person name="Hattori M."/>
            <person name="Heyl A."/>
            <person name="Hirai T."/>
            <person name="Hiwatashi Y."/>
            <person name="Ishikawa M."/>
            <person name="Iwata M."/>
            <person name="Karol K.G."/>
            <person name="Koehler B."/>
            <person name="Kolukisaoglu U."/>
            <person name="Kubo M."/>
            <person name="Kurata T."/>
            <person name="Lalonde S."/>
            <person name="Li K."/>
            <person name="Li Y."/>
            <person name="Litt A."/>
            <person name="Lyons E."/>
            <person name="Manning G."/>
            <person name="Maruyama T."/>
            <person name="Michael T.P."/>
            <person name="Mikami K."/>
            <person name="Miyazaki S."/>
            <person name="Morinaga S."/>
            <person name="Murata T."/>
            <person name="Mueller-Roeber B."/>
            <person name="Nelson D.R."/>
            <person name="Obara M."/>
            <person name="Oguri Y."/>
            <person name="Olmstead R.G."/>
            <person name="Onodera N."/>
            <person name="Petersen B.L."/>
            <person name="Pils B."/>
            <person name="Prigge M."/>
            <person name="Rensing S.A."/>
            <person name="Riano-Pachon D.M."/>
            <person name="Roberts A.W."/>
            <person name="Sato Y."/>
            <person name="Scheller H.V."/>
            <person name="Schulz B."/>
            <person name="Schulz C."/>
            <person name="Shakirov E.V."/>
            <person name="Shibagaki N."/>
            <person name="Shinohara N."/>
            <person name="Shippen D.E."/>
            <person name="Soerensen I."/>
            <person name="Sotooka R."/>
            <person name="Sugimoto N."/>
            <person name="Sugita M."/>
            <person name="Sumikawa N."/>
            <person name="Tanurdzic M."/>
            <person name="Theissen G."/>
            <person name="Ulvskov P."/>
            <person name="Wakazuki S."/>
            <person name="Weng J.K."/>
            <person name="Willats W.W."/>
            <person name="Wipf D."/>
            <person name="Wolf P.G."/>
            <person name="Yang L."/>
            <person name="Zimmer A.D."/>
            <person name="Zhu Q."/>
            <person name="Mitros T."/>
            <person name="Hellsten U."/>
            <person name="Loque D."/>
            <person name="Otillar R."/>
            <person name="Salamov A."/>
            <person name="Schmutz J."/>
            <person name="Shapiro H."/>
            <person name="Lindquist E."/>
            <person name="Lucas S."/>
            <person name="Rokhsar D."/>
            <person name="Grigoriev I.V."/>
        </authorList>
    </citation>
    <scope>NUCLEOTIDE SEQUENCE [LARGE SCALE GENOMIC DNA]</scope>
</reference>
<evidence type="ECO:0000313" key="1">
    <source>
        <dbReference type="EMBL" id="EFJ12030.1"/>
    </source>
</evidence>
<dbReference type="FunCoup" id="D8SU92">
    <property type="interactions" value="1584"/>
</dbReference>
<evidence type="ECO:0008006" key="3">
    <source>
        <dbReference type="Google" id="ProtNLM"/>
    </source>
</evidence>
<dbReference type="HOGENOM" id="CLU_042471_1_0_1"/>
<dbReference type="OMA" id="QTCISSE"/>
<protein>
    <recommendedName>
        <fullName evidence="3">DUF868 domain-containing protein</fullName>
    </recommendedName>
</protein>
<dbReference type="EMBL" id="GL377642">
    <property type="protein sequence ID" value="EFJ12030.1"/>
    <property type="molecule type" value="Genomic_DNA"/>
</dbReference>
<dbReference type="Gramene" id="EFJ12030">
    <property type="protein sequence ID" value="EFJ12030"/>
    <property type="gene ID" value="SELMODRAFT_158336"/>
</dbReference>
<name>D8SU92_SELML</name>
<dbReference type="eggNOG" id="ENOG502QRM5">
    <property type="taxonomic scope" value="Eukaryota"/>
</dbReference>